<sequence length="592" mass="63964">MPPPFLTIDPRTSPITLSPFPSPKISPKSDTDDLGPRQNDDDQVSPLTPNDYSRLSGFPQLSNFDFAFGDRSSLNNLPSPSGSRRPSETTSVEQLVWPAPVAQNSPPASSPSIAAPAVPVAPPQLSIVVPSNAVAGGVHRLAAATVEDAEAPPPYSRYAGASQPPPAPGSAWGGAAARVAGVQNMPPMVPVAVYTRGHQGFASAAGALINGNPRRQSGQRGLHALALADQSQQQKDRKLGKQDTWREKIVAGYWETEVEVETGSENKRLTRKGRRCIFAATGLVLLVMAIVAIVVGVVTTRKNKHDPGPDGAPKEPSAEESFPELPEGTYVIKLQGPKKLDSCVSPPSLWSCDLPSDSLFSTTVSPSNHSVPSESRFTINIRKGTEPSTGPNYYISLVTQDSNYIENDPGRTTSKTPSPVSSSTPSRTPETLFLSKPPRKRGLRFKRQDSSTPAKNLLPEIANNQPLQFFSGGNNTEHYEFQAHYTKTIRIPSPAESSASDPAGRLSSDLEPGTYEWERTRFKIVIWTKKRSDGRAELVNSQASDGFPFAISIVEDRDDEKGPITYKHGPDQSKTIQENSGEDARCLCEWRS</sequence>
<dbReference type="OrthoDB" id="10259622at2759"/>
<feature type="compositionally biased region" description="Basic and acidic residues" evidence="1">
    <location>
        <begin position="305"/>
        <end position="317"/>
    </location>
</feature>
<feature type="region of interest" description="Disordered" evidence="1">
    <location>
        <begin position="492"/>
        <end position="511"/>
    </location>
</feature>
<comment type="caution">
    <text evidence="3">The sequence shown here is derived from an EMBL/GenBank/DDBJ whole genome shotgun (WGS) entry which is preliminary data.</text>
</comment>
<feature type="region of interest" description="Disordered" evidence="1">
    <location>
        <begin position="301"/>
        <end position="325"/>
    </location>
</feature>
<gene>
    <name evidence="3" type="ORF">B9Z19DRAFT_1121040</name>
</gene>
<dbReference type="STRING" id="42251.A0A2T7A3I1"/>
<feature type="transmembrane region" description="Helical" evidence="2">
    <location>
        <begin position="276"/>
        <end position="298"/>
    </location>
</feature>
<dbReference type="AlphaFoldDB" id="A0A2T7A3I1"/>
<dbReference type="EMBL" id="NESQ01000031">
    <property type="protein sequence ID" value="PUU82274.1"/>
    <property type="molecule type" value="Genomic_DNA"/>
</dbReference>
<feature type="region of interest" description="Disordered" evidence="1">
    <location>
        <begin position="560"/>
        <end position="579"/>
    </location>
</feature>
<feature type="compositionally biased region" description="Low complexity" evidence="1">
    <location>
        <begin position="71"/>
        <end position="84"/>
    </location>
</feature>
<protein>
    <submittedName>
        <fullName evidence="3">Uncharacterized protein</fullName>
    </submittedName>
</protein>
<keyword evidence="2" id="KW-1133">Transmembrane helix</keyword>
<proteinExistence type="predicted"/>
<feature type="compositionally biased region" description="Low complexity" evidence="1">
    <location>
        <begin position="492"/>
        <end position="503"/>
    </location>
</feature>
<evidence type="ECO:0000313" key="3">
    <source>
        <dbReference type="EMBL" id="PUU82274.1"/>
    </source>
</evidence>
<feature type="compositionally biased region" description="Low complexity" evidence="1">
    <location>
        <begin position="412"/>
        <end position="431"/>
    </location>
</feature>
<keyword evidence="4" id="KW-1185">Reference proteome</keyword>
<evidence type="ECO:0000256" key="2">
    <source>
        <dbReference type="SAM" id="Phobius"/>
    </source>
</evidence>
<keyword evidence="2" id="KW-0812">Transmembrane</keyword>
<reference evidence="3 4" key="1">
    <citation type="submission" date="2017-04" db="EMBL/GenBank/DDBJ databases">
        <title>Draft genome sequence of Tuber borchii Vittad., a whitish edible truffle.</title>
        <authorList>
            <consortium name="DOE Joint Genome Institute"/>
            <person name="Murat C."/>
            <person name="Kuo A."/>
            <person name="Barry K.W."/>
            <person name="Clum A."/>
            <person name="Dockter R.B."/>
            <person name="Fauchery L."/>
            <person name="Iotti M."/>
            <person name="Kohler A."/>
            <person name="Labutti K."/>
            <person name="Lindquist E.A."/>
            <person name="Lipzen A."/>
            <person name="Ohm R.A."/>
            <person name="Wang M."/>
            <person name="Grigoriev I.V."/>
            <person name="Zambonelli A."/>
            <person name="Martin F.M."/>
        </authorList>
    </citation>
    <scope>NUCLEOTIDE SEQUENCE [LARGE SCALE GENOMIC DNA]</scope>
    <source>
        <strain evidence="3 4">Tbo3840</strain>
    </source>
</reference>
<feature type="region of interest" description="Disordered" evidence="1">
    <location>
        <begin position="69"/>
        <end position="92"/>
    </location>
</feature>
<feature type="compositionally biased region" description="Basic and acidic residues" evidence="1">
    <location>
        <begin position="27"/>
        <end position="40"/>
    </location>
</feature>
<organism evidence="3 4">
    <name type="scientific">Tuber borchii</name>
    <name type="common">White truffle</name>
    <dbReference type="NCBI Taxonomy" id="42251"/>
    <lineage>
        <taxon>Eukaryota</taxon>
        <taxon>Fungi</taxon>
        <taxon>Dikarya</taxon>
        <taxon>Ascomycota</taxon>
        <taxon>Pezizomycotina</taxon>
        <taxon>Pezizomycetes</taxon>
        <taxon>Pezizales</taxon>
        <taxon>Tuberaceae</taxon>
        <taxon>Tuber</taxon>
    </lineage>
</organism>
<feature type="compositionally biased region" description="Polar residues" evidence="1">
    <location>
        <begin position="45"/>
        <end position="56"/>
    </location>
</feature>
<name>A0A2T7A3I1_TUBBO</name>
<evidence type="ECO:0000313" key="4">
    <source>
        <dbReference type="Proteomes" id="UP000244722"/>
    </source>
</evidence>
<evidence type="ECO:0000256" key="1">
    <source>
        <dbReference type="SAM" id="MobiDB-lite"/>
    </source>
</evidence>
<keyword evidence="2" id="KW-0472">Membrane</keyword>
<feature type="region of interest" description="Disordered" evidence="1">
    <location>
        <begin position="404"/>
        <end position="456"/>
    </location>
</feature>
<feature type="region of interest" description="Disordered" evidence="1">
    <location>
        <begin position="1"/>
        <end position="56"/>
    </location>
</feature>
<accession>A0A2T7A3I1</accession>
<dbReference type="Proteomes" id="UP000244722">
    <property type="component" value="Unassembled WGS sequence"/>
</dbReference>